<evidence type="ECO:0000313" key="3">
    <source>
        <dbReference type="EnsemblMetazoa" id="PHUM228020-PA"/>
    </source>
</evidence>
<dbReference type="EMBL" id="DS235200">
    <property type="protein sequence ID" value="EEB13195.1"/>
    <property type="molecule type" value="Genomic_DNA"/>
</dbReference>
<dbReference type="AlphaFoldDB" id="E0VII9"/>
<reference evidence="2" key="2">
    <citation type="submission" date="2007-04" db="EMBL/GenBank/DDBJ databases">
        <title>The genome of the human body louse.</title>
        <authorList>
            <consortium name="The Human Body Louse Genome Consortium"/>
            <person name="Kirkness E."/>
            <person name="Walenz B."/>
            <person name="Hass B."/>
            <person name="Bruggner R."/>
            <person name="Strausberg R."/>
        </authorList>
    </citation>
    <scope>NUCLEOTIDE SEQUENCE</scope>
    <source>
        <strain evidence="2">USDA</strain>
    </source>
</reference>
<dbReference type="EnsemblMetazoa" id="PHUM228020-RA">
    <property type="protein sequence ID" value="PHUM228020-PA"/>
    <property type="gene ID" value="PHUM228020"/>
</dbReference>
<proteinExistence type="predicted"/>
<dbReference type="VEuPathDB" id="VectorBase:PHUM228020"/>
<dbReference type="RefSeq" id="XP_002425933.1">
    <property type="nucleotide sequence ID" value="XM_002425888.1"/>
</dbReference>
<dbReference type="HOGENOM" id="CLU_1742736_0_0_1"/>
<reference evidence="2" key="1">
    <citation type="submission" date="2007-04" db="EMBL/GenBank/DDBJ databases">
        <title>Annotation of Pediculus humanus corporis strain USDA.</title>
        <authorList>
            <person name="Kirkness E."/>
            <person name="Hannick L."/>
            <person name="Hass B."/>
            <person name="Bruggner R."/>
            <person name="Lawson D."/>
            <person name="Bidwell S."/>
            <person name="Joardar V."/>
            <person name="Caler E."/>
            <person name="Walenz B."/>
            <person name="Inman J."/>
            <person name="Schobel S."/>
            <person name="Galinsky K."/>
            <person name="Amedeo P."/>
            <person name="Strausberg R."/>
        </authorList>
    </citation>
    <scope>NUCLEOTIDE SEQUENCE</scope>
    <source>
        <strain evidence="2">USDA</strain>
    </source>
</reference>
<sequence length="150" mass="16785">MDEKNLSGYNNNNSKDQNFSSSSESLKANYGEHSGSSNEENLSPEYESEKFKFSEENVNKEMRETSFSQIPEKSKTIIKNIIDDNMDDKKNSMTVTDDDTCSGIGVDGTIVDKMLAMQRDDGYGSSYSSPHSAVFTFKILTPRYLLSLEG</sequence>
<dbReference type="InParanoid" id="E0VII9"/>
<dbReference type="Proteomes" id="UP000009046">
    <property type="component" value="Unassembled WGS sequence"/>
</dbReference>
<gene>
    <name evidence="3" type="primary">8238682</name>
    <name evidence="2" type="ORF">Phum_PHUM228020</name>
</gene>
<feature type="compositionally biased region" description="Polar residues" evidence="1">
    <location>
        <begin position="7"/>
        <end position="26"/>
    </location>
</feature>
<protein>
    <submittedName>
        <fullName evidence="2 3">Uncharacterized protein</fullName>
    </submittedName>
</protein>
<organism>
    <name type="scientific">Pediculus humanus subsp. corporis</name>
    <name type="common">Body louse</name>
    <dbReference type="NCBI Taxonomy" id="121224"/>
    <lineage>
        <taxon>Eukaryota</taxon>
        <taxon>Metazoa</taxon>
        <taxon>Ecdysozoa</taxon>
        <taxon>Arthropoda</taxon>
        <taxon>Hexapoda</taxon>
        <taxon>Insecta</taxon>
        <taxon>Pterygota</taxon>
        <taxon>Neoptera</taxon>
        <taxon>Paraneoptera</taxon>
        <taxon>Psocodea</taxon>
        <taxon>Troctomorpha</taxon>
        <taxon>Phthiraptera</taxon>
        <taxon>Anoplura</taxon>
        <taxon>Pediculidae</taxon>
        <taxon>Pediculus</taxon>
    </lineage>
</organism>
<reference evidence="3" key="3">
    <citation type="submission" date="2020-05" db="UniProtKB">
        <authorList>
            <consortium name="EnsemblMetazoa"/>
        </authorList>
    </citation>
    <scope>IDENTIFICATION</scope>
    <source>
        <strain evidence="3">USDA</strain>
    </source>
</reference>
<evidence type="ECO:0000313" key="2">
    <source>
        <dbReference type="EMBL" id="EEB13195.1"/>
    </source>
</evidence>
<keyword evidence="4" id="KW-1185">Reference proteome</keyword>
<dbReference type="CTD" id="8238682"/>
<dbReference type="KEGG" id="phu:Phum_PHUM228020"/>
<feature type="region of interest" description="Disordered" evidence="1">
    <location>
        <begin position="1"/>
        <end position="54"/>
    </location>
</feature>
<dbReference type="EMBL" id="AAZO01002655">
    <property type="status" value="NOT_ANNOTATED_CDS"/>
    <property type="molecule type" value="Genomic_DNA"/>
</dbReference>
<evidence type="ECO:0000313" key="4">
    <source>
        <dbReference type="Proteomes" id="UP000009046"/>
    </source>
</evidence>
<accession>E0VII9</accession>
<evidence type="ECO:0000256" key="1">
    <source>
        <dbReference type="SAM" id="MobiDB-lite"/>
    </source>
</evidence>
<name>E0VII9_PEDHC</name>
<dbReference type="GeneID" id="8238682"/>